<proteinExistence type="predicted"/>
<gene>
    <name evidence="3" type="ORF">SPHA_31607</name>
</gene>
<evidence type="ECO:0000256" key="1">
    <source>
        <dbReference type="SAM" id="MobiDB-lite"/>
    </source>
</evidence>
<name>A0A812C8V0_ACAPH</name>
<reference evidence="3" key="1">
    <citation type="submission" date="2021-01" db="EMBL/GenBank/DDBJ databases">
        <authorList>
            <person name="Li R."/>
            <person name="Bekaert M."/>
        </authorList>
    </citation>
    <scope>NUCLEOTIDE SEQUENCE</scope>
    <source>
        <strain evidence="3">Farmed</strain>
    </source>
</reference>
<dbReference type="EMBL" id="CAHIKZ030001302">
    <property type="protein sequence ID" value="CAE1259242.1"/>
    <property type="molecule type" value="Genomic_DNA"/>
</dbReference>
<keyword evidence="4" id="KW-1185">Reference proteome</keyword>
<keyword evidence="2" id="KW-1133">Transmembrane helix</keyword>
<keyword evidence="2" id="KW-0812">Transmembrane</keyword>
<organism evidence="3 4">
    <name type="scientific">Acanthosepion pharaonis</name>
    <name type="common">Pharaoh cuttlefish</name>
    <name type="synonym">Sepia pharaonis</name>
    <dbReference type="NCBI Taxonomy" id="158019"/>
    <lineage>
        <taxon>Eukaryota</taxon>
        <taxon>Metazoa</taxon>
        <taxon>Spiralia</taxon>
        <taxon>Lophotrochozoa</taxon>
        <taxon>Mollusca</taxon>
        <taxon>Cephalopoda</taxon>
        <taxon>Coleoidea</taxon>
        <taxon>Decapodiformes</taxon>
        <taxon>Sepiida</taxon>
        <taxon>Sepiina</taxon>
        <taxon>Sepiidae</taxon>
        <taxon>Acanthosepion</taxon>
    </lineage>
</organism>
<dbReference type="AlphaFoldDB" id="A0A812C8V0"/>
<accession>A0A812C8V0</accession>
<protein>
    <submittedName>
        <fullName evidence="3">Uncharacterized protein</fullName>
    </submittedName>
</protein>
<evidence type="ECO:0000313" key="3">
    <source>
        <dbReference type="EMBL" id="CAE1259242.1"/>
    </source>
</evidence>
<comment type="caution">
    <text evidence="3">The sequence shown here is derived from an EMBL/GenBank/DDBJ whole genome shotgun (WGS) entry which is preliminary data.</text>
</comment>
<feature type="region of interest" description="Disordered" evidence="1">
    <location>
        <begin position="179"/>
        <end position="198"/>
    </location>
</feature>
<dbReference type="Proteomes" id="UP000597762">
    <property type="component" value="Unassembled WGS sequence"/>
</dbReference>
<keyword evidence="2" id="KW-0472">Membrane</keyword>
<evidence type="ECO:0000256" key="2">
    <source>
        <dbReference type="SAM" id="Phobius"/>
    </source>
</evidence>
<evidence type="ECO:0000313" key="4">
    <source>
        <dbReference type="Proteomes" id="UP000597762"/>
    </source>
</evidence>
<feature type="transmembrane region" description="Helical" evidence="2">
    <location>
        <begin position="340"/>
        <end position="361"/>
    </location>
</feature>
<sequence>MSTPCLCGILKSRIPSPISLQTSAISLSGYFDVRLEFLFLSMSPAAKLRRLLLPGRNPGISWGRGVDLRSVSQQSWSLNSYSSYLFDMYYCKSVRAKCGVSPCLRAHQQRTIIPFVPYPYLFDLPLGLTNLHLKPNPDPLFLLHIPFTFFLFVFSFSHSPTTRPSFFFPVMSISNDSSSHRADSVRPAAQTSPNPKPQPLLFSTHPTPILIFLVSLPPPQNPPDLDCTLVTFTFLVIRYVPYPPKLRPTPLTLKVSPNFLPYPLPSPRHLRRPSPPLSFFFLSPSLPSPPSSVMPSNFFFLSFYFCPSFYVVFISLSNSSPFCTIIFSLSSPTFSPSAKIYARSFFFFFFFFFYSFISSYASSPHPFYLFLFHSNFLNLNDFS</sequence>